<protein>
    <submittedName>
        <fullName evidence="1">Uncharacterized protein</fullName>
    </submittedName>
</protein>
<dbReference type="RefSeq" id="WP_147931449.1">
    <property type="nucleotide sequence ID" value="NZ_VOXD01000022.1"/>
</dbReference>
<comment type="caution">
    <text evidence="1">The sequence shown here is derived from an EMBL/GenBank/DDBJ whole genome shotgun (WGS) entry which is preliminary data.</text>
</comment>
<proteinExistence type="predicted"/>
<dbReference type="Proteomes" id="UP000321907">
    <property type="component" value="Unassembled WGS sequence"/>
</dbReference>
<gene>
    <name evidence="1" type="ORF">FUA23_14370</name>
</gene>
<reference evidence="1 2" key="1">
    <citation type="submission" date="2019-08" db="EMBL/GenBank/DDBJ databases">
        <title>Lewinella sp. strain SSH13 Genome sequencing and assembly.</title>
        <authorList>
            <person name="Kim I."/>
        </authorList>
    </citation>
    <scope>NUCLEOTIDE SEQUENCE [LARGE SCALE GENOMIC DNA]</scope>
    <source>
        <strain evidence="1 2">SSH13</strain>
    </source>
</reference>
<name>A0A5C7FCR6_9BACT</name>
<sequence length="504" mass="57008">MELLREISSYVNWEQVLANMDGTQTPKKAKRIQQFFLRLQEAPATGKLEMARLLYGRTRTASHPPFLALLDELNLATLKAYLTPNGRYTSSPSRKDMIQRCERTNALLFMSAERSKEARTKFLHLLVKHAAQCHHVSLELECLQLLQAIYGYRAYDEVKLLETEAEIRRCITVNRITARCKMAALDQRMASAEGLPYPAGIPLAEIEEAVSVHKFYDIQYAGGEVLTQIAIDQQDWPGALLHSGRALSFFREYFPKEKQPFIHFLYAQVMIYAAMEDFTKGWACWKKLYQFFSKEKSRSQVGKVIEMGTILLLRCGETKTTTELMQCIADAGGVTTIGKGERGRWLTYLRTLAFLNSGQPAVLELIAQQERKLRRGGKNISLLAGDELNLGIIECLDLLKSKSYRKAAGVVAGLKNKLPGRLSSSAPEYRLHLFLKLLVESAAANFHRAATIRKTTKTLKRLKATKPGIDDNGIDIELITFELLWEIMIPTLSEKAPRRPYLSA</sequence>
<dbReference type="AlphaFoldDB" id="A0A5C7FCR6"/>
<evidence type="ECO:0000313" key="2">
    <source>
        <dbReference type="Proteomes" id="UP000321907"/>
    </source>
</evidence>
<dbReference type="EMBL" id="VOXD01000022">
    <property type="protein sequence ID" value="TXF88467.1"/>
    <property type="molecule type" value="Genomic_DNA"/>
</dbReference>
<organism evidence="1 2">
    <name type="scientific">Neolewinella aurantiaca</name>
    <dbReference type="NCBI Taxonomy" id="2602767"/>
    <lineage>
        <taxon>Bacteria</taxon>
        <taxon>Pseudomonadati</taxon>
        <taxon>Bacteroidota</taxon>
        <taxon>Saprospiria</taxon>
        <taxon>Saprospirales</taxon>
        <taxon>Lewinellaceae</taxon>
        <taxon>Neolewinella</taxon>
    </lineage>
</organism>
<accession>A0A5C7FCR6</accession>
<evidence type="ECO:0000313" key="1">
    <source>
        <dbReference type="EMBL" id="TXF88467.1"/>
    </source>
</evidence>
<keyword evidence="2" id="KW-1185">Reference proteome</keyword>